<name>A0A6H1ZTH6_9ZZZZ</name>
<gene>
    <name evidence="1" type="ORF">TM448A01828_0002</name>
    <name evidence="2" type="ORF">TM448B00218_0050</name>
</gene>
<evidence type="ECO:0000313" key="1">
    <source>
        <dbReference type="EMBL" id="QJA50575.1"/>
    </source>
</evidence>
<protein>
    <submittedName>
        <fullName evidence="1">Uncharacterized protein</fullName>
    </submittedName>
</protein>
<evidence type="ECO:0000313" key="2">
    <source>
        <dbReference type="EMBL" id="QJH94407.1"/>
    </source>
</evidence>
<reference evidence="1" key="1">
    <citation type="submission" date="2020-03" db="EMBL/GenBank/DDBJ databases">
        <title>The deep terrestrial virosphere.</title>
        <authorList>
            <person name="Holmfeldt K."/>
            <person name="Nilsson E."/>
            <person name="Simone D."/>
            <person name="Lopez-Fernandez M."/>
            <person name="Wu X."/>
            <person name="de Brujin I."/>
            <person name="Lundin D."/>
            <person name="Andersson A."/>
            <person name="Bertilsson S."/>
            <person name="Dopson M."/>
        </authorList>
    </citation>
    <scope>NUCLEOTIDE SEQUENCE</scope>
    <source>
        <strain evidence="1">TM448A01828</strain>
        <strain evidence="2">TM448B00218</strain>
    </source>
</reference>
<dbReference type="EMBL" id="MT144204">
    <property type="protein sequence ID" value="QJA50575.1"/>
    <property type="molecule type" value="Genomic_DNA"/>
</dbReference>
<sequence length="96" mass="10290">MANLTAGNPLYGYEAGVLTTKQVKIKAIEWVSDQTATADIAAADDVLLSDANGQRVWGKRAVWDGDGDYVPFPDGLVANGLTVTTIDGGYLYVYIY</sequence>
<dbReference type="AlphaFoldDB" id="A0A6H1ZTH6"/>
<dbReference type="EMBL" id="MT144600">
    <property type="protein sequence ID" value="QJH94407.1"/>
    <property type="molecule type" value="Genomic_DNA"/>
</dbReference>
<organism evidence="1">
    <name type="scientific">viral metagenome</name>
    <dbReference type="NCBI Taxonomy" id="1070528"/>
    <lineage>
        <taxon>unclassified sequences</taxon>
        <taxon>metagenomes</taxon>
        <taxon>organismal metagenomes</taxon>
    </lineage>
</organism>
<proteinExistence type="predicted"/>
<accession>A0A6H1ZTH6</accession>